<dbReference type="PROSITE" id="PS51998">
    <property type="entry name" value="DEK_C"/>
    <property type="match status" value="1"/>
</dbReference>
<dbReference type="EMBL" id="GILB01002436">
    <property type="protein sequence ID" value="NUU82769.1"/>
    <property type="molecule type" value="Transcribed_RNA"/>
</dbReference>
<evidence type="ECO:0000259" key="5">
    <source>
        <dbReference type="PROSITE" id="PS51998"/>
    </source>
</evidence>
<feature type="region of interest" description="Disordered" evidence="4">
    <location>
        <begin position="502"/>
        <end position="566"/>
    </location>
</feature>
<dbReference type="InterPro" id="IPR014876">
    <property type="entry name" value="DEK_C"/>
</dbReference>
<feature type="compositionally biased region" description="Acidic residues" evidence="4">
    <location>
        <begin position="521"/>
        <end position="566"/>
    </location>
</feature>
<evidence type="ECO:0000256" key="3">
    <source>
        <dbReference type="ARBA" id="ARBA00023242"/>
    </source>
</evidence>
<feature type="region of interest" description="Disordered" evidence="4">
    <location>
        <begin position="83"/>
        <end position="229"/>
    </location>
</feature>
<dbReference type="PANTHER" id="PTHR15410">
    <property type="entry name" value="HIRA-INTERACTING PROTEIN 3"/>
    <property type="match status" value="1"/>
</dbReference>
<dbReference type="AlphaFoldDB" id="A0A6M2EH92"/>
<feature type="region of interest" description="Disordered" evidence="4">
    <location>
        <begin position="464"/>
        <end position="488"/>
    </location>
</feature>
<reference evidence="6" key="1">
    <citation type="submission" date="2020-03" db="EMBL/GenBank/DDBJ databases">
        <authorList>
            <person name="Zhang R."/>
        </authorList>
    </citation>
    <scope>NUCLEOTIDE SEQUENCE</scope>
</reference>
<keyword evidence="2" id="KW-0143">Chaperone</keyword>
<dbReference type="SMART" id="SM01082">
    <property type="entry name" value="CHZ"/>
    <property type="match status" value="1"/>
</dbReference>
<evidence type="ECO:0000256" key="1">
    <source>
        <dbReference type="ARBA" id="ARBA00004123"/>
    </source>
</evidence>
<feature type="region of interest" description="Disordered" evidence="4">
    <location>
        <begin position="288"/>
        <end position="420"/>
    </location>
</feature>
<feature type="compositionally biased region" description="Basic and acidic residues" evidence="4">
    <location>
        <begin position="145"/>
        <end position="170"/>
    </location>
</feature>
<accession>A0A6M2EH92</accession>
<proteinExistence type="predicted"/>
<feature type="compositionally biased region" description="Basic and acidic residues" evidence="4">
    <location>
        <begin position="88"/>
        <end position="120"/>
    </location>
</feature>
<name>A0A6M2EH92_9ROSI</name>
<dbReference type="InterPro" id="IPR019098">
    <property type="entry name" value="Histone_chaperone_domain_CHZ"/>
</dbReference>
<evidence type="ECO:0000256" key="2">
    <source>
        <dbReference type="ARBA" id="ARBA00023186"/>
    </source>
</evidence>
<feature type="compositionally biased region" description="Basic and acidic residues" evidence="4">
    <location>
        <begin position="178"/>
        <end position="196"/>
    </location>
</feature>
<sequence length="566" mass="63232">MAEELQEQGTETVKKEMLDIESQVKEAMVSRVIHFKEQADSLTFEGVRRLLEKDLGLEKFALDVHKRFVKQCLFECLDSAVAENASKGSRETGEKHVGSPKEGTESPEILESKNNIKEPSSEEEEKMEECHVTGLSTRQKTTKSKTKDTQANEIKVPSDHASKDSGEMGRKHVGSPKEGIESPERLESKNNIKEHSSEEEEKMEDSPVMGLMTGKKTTKSKTKDTQANEIKEVPSEASIKKAMMERTSYIKANSEEITMAGLRRLLEDDLKLDKFSLDPYKKFISKQLDEVLKSSRVSSEPKKKNLKNNSHGKASKGVSSEESANSSDKESEEEEEVKPKKKKIGAERKMQNAEGSKKRRRSEKETKVSAKKQIKPSETVTEDNNDIEDSGDVSEDNDSPSSAEKPVKKKEASTPAYGKRVEHLKSVIKSCGMSVPPVIYKKVKQVADNKREAQLIKELEDILSREGLSSNPSEKEIKEVRKRKERAKELEGIDLSNIVTTSRRRSATSFVAPKPKVLVESESDDTDDTEEDDEDGEENNEDDGDDNGGVDSPSEEADEEQDDGSD</sequence>
<evidence type="ECO:0000256" key="4">
    <source>
        <dbReference type="SAM" id="MobiDB-lite"/>
    </source>
</evidence>
<comment type="subcellular location">
    <subcellularLocation>
        <location evidence="1">Nucleus</location>
    </subcellularLocation>
</comment>
<protein>
    <recommendedName>
        <fullName evidence="5">DEK-C domain-containing protein</fullName>
    </recommendedName>
</protein>
<feature type="compositionally biased region" description="Basic and acidic residues" evidence="4">
    <location>
        <begin position="288"/>
        <end position="303"/>
    </location>
</feature>
<feature type="compositionally biased region" description="Low complexity" evidence="4">
    <location>
        <begin position="315"/>
        <end position="326"/>
    </location>
</feature>
<dbReference type="Pfam" id="PF09649">
    <property type="entry name" value="CHZ"/>
    <property type="match status" value="1"/>
</dbReference>
<feature type="compositionally biased region" description="Acidic residues" evidence="4">
    <location>
        <begin position="380"/>
        <end position="398"/>
    </location>
</feature>
<evidence type="ECO:0000313" key="6">
    <source>
        <dbReference type="EMBL" id="NUU82769.1"/>
    </source>
</evidence>
<dbReference type="GO" id="GO:0005634">
    <property type="term" value="C:nucleus"/>
    <property type="evidence" value="ECO:0007669"/>
    <property type="project" value="UniProtKB-SubCell"/>
</dbReference>
<keyword evidence="3" id="KW-0539">Nucleus</keyword>
<organism evidence="6">
    <name type="scientific">Populus davidiana</name>
    <dbReference type="NCBI Taxonomy" id="266767"/>
    <lineage>
        <taxon>Eukaryota</taxon>
        <taxon>Viridiplantae</taxon>
        <taxon>Streptophyta</taxon>
        <taxon>Embryophyta</taxon>
        <taxon>Tracheophyta</taxon>
        <taxon>Spermatophyta</taxon>
        <taxon>Magnoliopsida</taxon>
        <taxon>eudicotyledons</taxon>
        <taxon>Gunneridae</taxon>
        <taxon>Pentapetalae</taxon>
        <taxon>rosids</taxon>
        <taxon>fabids</taxon>
        <taxon>Malpighiales</taxon>
        <taxon>Salicaceae</taxon>
        <taxon>Saliceae</taxon>
        <taxon>Populus</taxon>
    </lineage>
</organism>
<dbReference type="PANTHER" id="PTHR15410:SF2">
    <property type="entry name" value="HIRA-INTERACTING PROTEIN 3"/>
    <property type="match status" value="1"/>
</dbReference>
<feature type="domain" description="DEK-C" evidence="5">
    <location>
        <begin position="233"/>
        <end position="293"/>
    </location>
</feature>
<dbReference type="InterPro" id="IPR037647">
    <property type="entry name" value="HIRIP3"/>
</dbReference>